<organism evidence="1 2">
    <name type="scientific">Blastomyces percursus</name>
    <dbReference type="NCBI Taxonomy" id="1658174"/>
    <lineage>
        <taxon>Eukaryota</taxon>
        <taxon>Fungi</taxon>
        <taxon>Dikarya</taxon>
        <taxon>Ascomycota</taxon>
        <taxon>Pezizomycotina</taxon>
        <taxon>Eurotiomycetes</taxon>
        <taxon>Eurotiomycetidae</taxon>
        <taxon>Onygenales</taxon>
        <taxon>Ajellomycetaceae</taxon>
        <taxon>Blastomyces</taxon>
    </lineage>
</organism>
<dbReference type="Proteomes" id="UP000242791">
    <property type="component" value="Unassembled WGS sequence"/>
</dbReference>
<evidence type="ECO:0000313" key="1">
    <source>
        <dbReference type="EMBL" id="OJD22415.1"/>
    </source>
</evidence>
<dbReference type="AlphaFoldDB" id="A0A1J9R1R1"/>
<keyword evidence="2" id="KW-1185">Reference proteome</keyword>
<accession>A0A1J9R1R1</accession>
<comment type="caution">
    <text evidence="1">The sequence shown here is derived from an EMBL/GenBank/DDBJ whole genome shotgun (WGS) entry which is preliminary data.</text>
</comment>
<gene>
    <name evidence="1" type="ORF">ACJ73_06236</name>
</gene>
<sequence length="165" mass="18442">MRADKLHAIHIPEAAWSARDPMKIQISIQLLTRQTRYFDKGGVTSALRSSSPVRALAMHRACISAAKPATVQNNYRAILASARPDLVHYVCRRGHHGLLYLTHAAINKPGTNKSDSRANAELSKTITELTKRIEILMLRDRENDFPTDYTSTTALDVLLRLAARL</sequence>
<dbReference type="VEuPathDB" id="FungiDB:ACJ73_06236"/>
<proteinExistence type="predicted"/>
<dbReference type="EMBL" id="LGTZ01001067">
    <property type="protein sequence ID" value="OJD22415.1"/>
    <property type="molecule type" value="Genomic_DNA"/>
</dbReference>
<protein>
    <submittedName>
        <fullName evidence="1">Uncharacterized protein</fullName>
    </submittedName>
</protein>
<name>A0A1J9R1R1_9EURO</name>
<reference evidence="1 2" key="1">
    <citation type="submission" date="2015-08" db="EMBL/GenBank/DDBJ databases">
        <title>Emmonsia species relationships and genome sequence.</title>
        <authorList>
            <person name="Cuomo C.A."/>
            <person name="Schwartz I.S."/>
            <person name="Kenyon C."/>
            <person name="De Hoog G.S."/>
            <person name="Govender N.P."/>
            <person name="Botha A."/>
            <person name="Moreno L."/>
            <person name="De Vries M."/>
            <person name="Munoz J.F."/>
            <person name="Stielow J.B."/>
        </authorList>
    </citation>
    <scope>NUCLEOTIDE SEQUENCE [LARGE SCALE GENOMIC DNA]</scope>
    <source>
        <strain evidence="1 2">EI222</strain>
    </source>
</reference>
<evidence type="ECO:0000313" key="2">
    <source>
        <dbReference type="Proteomes" id="UP000242791"/>
    </source>
</evidence>